<proteinExistence type="predicted"/>
<dbReference type="PANTHER" id="PTHR19879">
    <property type="entry name" value="TRANSCRIPTION INITIATION FACTOR TFIID"/>
    <property type="match status" value="1"/>
</dbReference>
<evidence type="ECO:0000313" key="2">
    <source>
        <dbReference type="EMBL" id="KIL55625.1"/>
    </source>
</evidence>
<dbReference type="SMART" id="SM00320">
    <property type="entry name" value="WD40"/>
    <property type="match status" value="4"/>
</dbReference>
<protein>
    <submittedName>
        <fullName evidence="2">Uncharacterized protein</fullName>
    </submittedName>
</protein>
<dbReference type="InterPro" id="IPR001680">
    <property type="entry name" value="WD40_rpt"/>
</dbReference>
<dbReference type="STRING" id="946122.A0A0C2RZ33"/>
<feature type="repeat" description="WD" evidence="1">
    <location>
        <begin position="49"/>
        <end position="80"/>
    </location>
</feature>
<dbReference type="InterPro" id="IPR036322">
    <property type="entry name" value="WD40_repeat_dom_sf"/>
</dbReference>
<keyword evidence="3" id="KW-1185">Reference proteome</keyword>
<evidence type="ECO:0000313" key="3">
    <source>
        <dbReference type="Proteomes" id="UP000054549"/>
    </source>
</evidence>
<feature type="non-terminal residue" evidence="2">
    <location>
        <position position="1"/>
    </location>
</feature>
<dbReference type="InterPro" id="IPR015943">
    <property type="entry name" value="WD40/YVTN_repeat-like_dom_sf"/>
</dbReference>
<dbReference type="PANTHER" id="PTHR19879:SF9">
    <property type="entry name" value="TRANSCRIPTION INITIATION FACTOR TFIID SUBUNIT 5"/>
    <property type="match status" value="1"/>
</dbReference>
<dbReference type="HOGENOM" id="CLU_1405555_0_0_1"/>
<dbReference type="AlphaFoldDB" id="A0A0C2RZ33"/>
<accession>A0A0C2RZ33</accession>
<reference evidence="2 3" key="1">
    <citation type="submission" date="2014-04" db="EMBL/GenBank/DDBJ databases">
        <title>Evolutionary Origins and Diversification of the Mycorrhizal Mutualists.</title>
        <authorList>
            <consortium name="DOE Joint Genome Institute"/>
            <consortium name="Mycorrhizal Genomics Consortium"/>
            <person name="Kohler A."/>
            <person name="Kuo A."/>
            <person name="Nagy L.G."/>
            <person name="Floudas D."/>
            <person name="Copeland A."/>
            <person name="Barry K.W."/>
            <person name="Cichocki N."/>
            <person name="Veneault-Fourrey C."/>
            <person name="LaButti K."/>
            <person name="Lindquist E.A."/>
            <person name="Lipzen A."/>
            <person name="Lundell T."/>
            <person name="Morin E."/>
            <person name="Murat C."/>
            <person name="Riley R."/>
            <person name="Ohm R."/>
            <person name="Sun H."/>
            <person name="Tunlid A."/>
            <person name="Henrissat B."/>
            <person name="Grigoriev I.V."/>
            <person name="Hibbett D.S."/>
            <person name="Martin F."/>
        </authorList>
    </citation>
    <scope>NUCLEOTIDE SEQUENCE [LARGE SCALE GENOMIC DNA]</scope>
    <source>
        <strain evidence="2 3">Koide BX008</strain>
    </source>
</reference>
<sequence length="194" mass="20431">FDGFGGSRRLQFSPTGTRFAYSSAIGIQLRDGISGEFIADLPCGSSHKLEFSGDGSRIASLSPDDTLTLWNSESGALIGTLTDVDPTSLAFSPDCTRLAAGDRVGNVNLWDLRGINACGPSSNATAVTELALSRDCSRLACGFEDGTVELWGTSPTKQRIAYHQAHAGMVQALEFGPDGGLFASASYDGTIKLW</sequence>
<organism evidence="2 3">
    <name type="scientific">Amanita muscaria (strain Koide BX008)</name>
    <dbReference type="NCBI Taxonomy" id="946122"/>
    <lineage>
        <taxon>Eukaryota</taxon>
        <taxon>Fungi</taxon>
        <taxon>Dikarya</taxon>
        <taxon>Basidiomycota</taxon>
        <taxon>Agaricomycotina</taxon>
        <taxon>Agaricomycetes</taxon>
        <taxon>Agaricomycetidae</taxon>
        <taxon>Agaricales</taxon>
        <taxon>Pluteineae</taxon>
        <taxon>Amanitaceae</taxon>
        <taxon>Amanita</taxon>
    </lineage>
</organism>
<evidence type="ECO:0000256" key="1">
    <source>
        <dbReference type="PROSITE-ProRule" id="PRU00221"/>
    </source>
</evidence>
<dbReference type="OrthoDB" id="3203311at2759"/>
<feature type="repeat" description="WD" evidence="1">
    <location>
        <begin position="163"/>
        <end position="194"/>
    </location>
</feature>
<dbReference type="PROSITE" id="PS50082">
    <property type="entry name" value="WD_REPEATS_2"/>
    <property type="match status" value="2"/>
</dbReference>
<dbReference type="EMBL" id="KN818491">
    <property type="protein sequence ID" value="KIL55625.1"/>
    <property type="molecule type" value="Genomic_DNA"/>
</dbReference>
<gene>
    <name evidence="2" type="ORF">M378DRAFT_54313</name>
</gene>
<dbReference type="SUPFAM" id="SSF50978">
    <property type="entry name" value="WD40 repeat-like"/>
    <property type="match status" value="1"/>
</dbReference>
<dbReference type="Pfam" id="PF00400">
    <property type="entry name" value="WD40"/>
    <property type="match status" value="3"/>
</dbReference>
<keyword evidence="1" id="KW-0853">WD repeat</keyword>
<dbReference type="Proteomes" id="UP000054549">
    <property type="component" value="Unassembled WGS sequence"/>
</dbReference>
<dbReference type="PROSITE" id="PS50294">
    <property type="entry name" value="WD_REPEATS_REGION"/>
    <property type="match status" value="1"/>
</dbReference>
<dbReference type="InParanoid" id="A0A0C2RZ33"/>
<feature type="non-terminal residue" evidence="2">
    <location>
        <position position="194"/>
    </location>
</feature>
<dbReference type="Gene3D" id="2.130.10.10">
    <property type="entry name" value="YVTN repeat-like/Quinoprotein amine dehydrogenase"/>
    <property type="match status" value="2"/>
</dbReference>
<name>A0A0C2RZ33_AMAMK</name>